<dbReference type="SMART" id="SM00367">
    <property type="entry name" value="LRR_CC"/>
    <property type="match status" value="2"/>
</dbReference>
<keyword evidence="3" id="KW-1185">Reference proteome</keyword>
<protein>
    <submittedName>
        <fullName evidence="2">Uncharacterized protein</fullName>
    </submittedName>
</protein>
<reference evidence="2 3" key="1">
    <citation type="journal article" date="2018" name="G3 (Bethesda)">
        <title>Phylogenetic and Phylogenomic Definition of Rhizopus Species.</title>
        <authorList>
            <person name="Gryganskyi A.P."/>
            <person name="Golan J."/>
            <person name="Dolatabadi S."/>
            <person name="Mondo S."/>
            <person name="Robb S."/>
            <person name="Idnurm A."/>
            <person name="Muszewska A."/>
            <person name="Steczkiewicz K."/>
            <person name="Masonjones S."/>
            <person name="Liao H.L."/>
            <person name="Gajdeczka M.T."/>
            <person name="Anike F."/>
            <person name="Vuek A."/>
            <person name="Anishchenko I.M."/>
            <person name="Voigt K."/>
            <person name="de Hoog G.S."/>
            <person name="Smith M.E."/>
            <person name="Heitman J."/>
            <person name="Vilgalys R."/>
            <person name="Stajich J.E."/>
        </authorList>
    </citation>
    <scope>NUCLEOTIDE SEQUENCE [LARGE SCALE GENOMIC DNA]</scope>
    <source>
        <strain evidence="2 3">LSU 92-RS-03</strain>
    </source>
</reference>
<dbReference type="EMBL" id="PJQM01001483">
    <property type="protein sequence ID" value="RCI02222.1"/>
    <property type="molecule type" value="Genomic_DNA"/>
</dbReference>
<dbReference type="Gene3D" id="3.80.10.10">
    <property type="entry name" value="Ribonuclease Inhibitor"/>
    <property type="match status" value="1"/>
</dbReference>
<evidence type="ECO:0000256" key="1">
    <source>
        <dbReference type="SAM" id="MobiDB-lite"/>
    </source>
</evidence>
<name>A0A367KK42_RHIST</name>
<evidence type="ECO:0000313" key="3">
    <source>
        <dbReference type="Proteomes" id="UP000253551"/>
    </source>
</evidence>
<dbReference type="InterPro" id="IPR001611">
    <property type="entry name" value="Leu-rich_rpt"/>
</dbReference>
<dbReference type="AlphaFoldDB" id="A0A367KK42"/>
<dbReference type="Pfam" id="PF13516">
    <property type="entry name" value="LRR_6"/>
    <property type="match status" value="1"/>
</dbReference>
<gene>
    <name evidence="2" type="ORF">CU098_011906</name>
</gene>
<dbReference type="OrthoDB" id="550575at2759"/>
<sequence>MIPSLYAICLDYLKHHSELISSFENVPFQPIVYTVLEHVFTSTLPLNTNLLGAVSRFGHELRQLDTPWTRLVLSRAATGRSALPSLIAASQLCPQFITCLKLGSCGLRDQDLYRLKEFAHLQVLDVGHNPLITDRGVSYIVTMATLGIHGLQDLYLSHLPGVTDKSLKYVGQLESLVYLDLSKTDVTEQVATTYLTMQGFRKLANLPSARTMTLFPAQLNPKLHGLIRQASVAYAVGNLPSRPALSYEESIGAIDTISILHYRRCHGANKRPRPSKPNMPTKRQRPTTTDYLALIEKELLFQK</sequence>
<dbReference type="STRING" id="4846.A0A367KK42"/>
<evidence type="ECO:0000313" key="2">
    <source>
        <dbReference type="EMBL" id="RCI02222.1"/>
    </source>
</evidence>
<organism evidence="2 3">
    <name type="scientific">Rhizopus stolonifer</name>
    <name type="common">Rhizopus nigricans</name>
    <dbReference type="NCBI Taxonomy" id="4846"/>
    <lineage>
        <taxon>Eukaryota</taxon>
        <taxon>Fungi</taxon>
        <taxon>Fungi incertae sedis</taxon>
        <taxon>Mucoromycota</taxon>
        <taxon>Mucoromycotina</taxon>
        <taxon>Mucoromycetes</taxon>
        <taxon>Mucorales</taxon>
        <taxon>Mucorineae</taxon>
        <taxon>Rhizopodaceae</taxon>
        <taxon>Rhizopus</taxon>
    </lineage>
</organism>
<comment type="caution">
    <text evidence="2">The sequence shown here is derived from an EMBL/GenBank/DDBJ whole genome shotgun (WGS) entry which is preliminary data.</text>
</comment>
<dbReference type="Proteomes" id="UP000253551">
    <property type="component" value="Unassembled WGS sequence"/>
</dbReference>
<dbReference type="SUPFAM" id="SSF52047">
    <property type="entry name" value="RNI-like"/>
    <property type="match status" value="1"/>
</dbReference>
<accession>A0A367KK42</accession>
<dbReference type="InterPro" id="IPR032675">
    <property type="entry name" value="LRR_dom_sf"/>
</dbReference>
<dbReference type="InterPro" id="IPR006553">
    <property type="entry name" value="Leu-rich_rpt_Cys-con_subtyp"/>
</dbReference>
<feature type="region of interest" description="Disordered" evidence="1">
    <location>
        <begin position="267"/>
        <end position="288"/>
    </location>
</feature>
<proteinExistence type="predicted"/>